<dbReference type="InterPro" id="IPR036259">
    <property type="entry name" value="MFS_trans_sf"/>
</dbReference>
<sequence>MICFDHVGKGEALPSQEEKMPNAELDTYARNVTNEPTEAVTQVKPAQKHCQGTLKELWADKSLVVNLALMSTIWTITSFSFYLGKFQLKQLAGNIYVNSLASSIADTLSRPMAYVIYRKLGVRMTFLTTFTVATIGSFAVFGAEATSEAAQKYLLPTSLFIMNTGLTSGSTILYVGHMDLFPIVFSTTSMGIVNIFSRAITTLAPLVAEVPEPTPEIIFSTLCVISVIVAYFVRPKTNNFY</sequence>
<accession>A0A7S3MR55</accession>
<evidence type="ECO:0000256" key="5">
    <source>
        <dbReference type="SAM" id="Phobius"/>
    </source>
</evidence>
<feature type="transmembrane region" description="Helical" evidence="5">
    <location>
        <begin position="63"/>
        <end position="83"/>
    </location>
</feature>
<dbReference type="AlphaFoldDB" id="A0A7S3MR55"/>
<dbReference type="SUPFAM" id="SSF103473">
    <property type="entry name" value="MFS general substrate transporter"/>
    <property type="match status" value="1"/>
</dbReference>
<organism evidence="6">
    <name type="scientific">Favella ehrenbergii</name>
    <dbReference type="NCBI Taxonomy" id="182087"/>
    <lineage>
        <taxon>Eukaryota</taxon>
        <taxon>Sar</taxon>
        <taxon>Alveolata</taxon>
        <taxon>Ciliophora</taxon>
        <taxon>Intramacronucleata</taxon>
        <taxon>Spirotrichea</taxon>
        <taxon>Choreotrichia</taxon>
        <taxon>Tintinnida</taxon>
        <taxon>Xystonellidae</taxon>
        <taxon>Favella</taxon>
    </lineage>
</organism>
<dbReference type="EMBL" id="HBIE01036973">
    <property type="protein sequence ID" value="CAE0316287.1"/>
    <property type="molecule type" value="Transcribed_RNA"/>
</dbReference>
<proteinExistence type="predicted"/>
<evidence type="ECO:0000256" key="2">
    <source>
        <dbReference type="ARBA" id="ARBA00022692"/>
    </source>
</evidence>
<feature type="transmembrane region" description="Helical" evidence="5">
    <location>
        <begin position="180"/>
        <end position="197"/>
    </location>
</feature>
<keyword evidence="2 5" id="KW-0812">Transmembrane</keyword>
<keyword evidence="4 5" id="KW-0472">Membrane</keyword>
<dbReference type="Gene3D" id="1.20.1250.20">
    <property type="entry name" value="MFS general substrate transporter like domains"/>
    <property type="match status" value="1"/>
</dbReference>
<comment type="subcellular location">
    <subcellularLocation>
        <location evidence="1">Membrane</location>
        <topology evidence="1">Multi-pass membrane protein</topology>
    </subcellularLocation>
</comment>
<evidence type="ECO:0000313" key="6">
    <source>
        <dbReference type="EMBL" id="CAE0316287.1"/>
    </source>
</evidence>
<feature type="transmembrane region" description="Helical" evidence="5">
    <location>
        <begin position="217"/>
        <end position="233"/>
    </location>
</feature>
<evidence type="ECO:0000256" key="3">
    <source>
        <dbReference type="ARBA" id="ARBA00022989"/>
    </source>
</evidence>
<reference evidence="6" key="1">
    <citation type="submission" date="2021-01" db="EMBL/GenBank/DDBJ databases">
        <authorList>
            <person name="Corre E."/>
            <person name="Pelletier E."/>
            <person name="Niang G."/>
            <person name="Scheremetjew M."/>
            <person name="Finn R."/>
            <person name="Kale V."/>
            <person name="Holt S."/>
            <person name="Cochrane G."/>
            <person name="Meng A."/>
            <person name="Brown T."/>
            <person name="Cohen L."/>
        </authorList>
    </citation>
    <scope>NUCLEOTIDE SEQUENCE</scope>
    <source>
        <strain evidence="6">Fehren 1</strain>
    </source>
</reference>
<feature type="transmembrane region" description="Helical" evidence="5">
    <location>
        <begin position="153"/>
        <end position="175"/>
    </location>
</feature>
<evidence type="ECO:0000256" key="4">
    <source>
        <dbReference type="ARBA" id="ARBA00023136"/>
    </source>
</evidence>
<protein>
    <submittedName>
        <fullName evidence="6">Uncharacterized protein</fullName>
    </submittedName>
</protein>
<dbReference type="PANTHER" id="PTHR24064">
    <property type="entry name" value="SOLUTE CARRIER FAMILY 22 MEMBER"/>
    <property type="match status" value="1"/>
</dbReference>
<dbReference type="GO" id="GO:0016020">
    <property type="term" value="C:membrane"/>
    <property type="evidence" value="ECO:0007669"/>
    <property type="project" value="UniProtKB-SubCell"/>
</dbReference>
<evidence type="ECO:0000256" key="1">
    <source>
        <dbReference type="ARBA" id="ARBA00004141"/>
    </source>
</evidence>
<keyword evidence="3 5" id="KW-1133">Transmembrane helix</keyword>
<feature type="transmembrane region" description="Helical" evidence="5">
    <location>
        <begin position="120"/>
        <end position="141"/>
    </location>
</feature>
<gene>
    <name evidence="6" type="ORF">FEHR0123_LOCUS11264</name>
</gene>
<name>A0A7S3MR55_9SPIT</name>